<evidence type="ECO:0000313" key="1">
    <source>
        <dbReference type="EMBL" id="OXU22722.1"/>
    </source>
</evidence>
<dbReference type="AlphaFoldDB" id="A0A232EWJ4"/>
<organism evidence="1 2">
    <name type="scientific">Trichomalopsis sarcophagae</name>
    <dbReference type="NCBI Taxonomy" id="543379"/>
    <lineage>
        <taxon>Eukaryota</taxon>
        <taxon>Metazoa</taxon>
        <taxon>Ecdysozoa</taxon>
        <taxon>Arthropoda</taxon>
        <taxon>Hexapoda</taxon>
        <taxon>Insecta</taxon>
        <taxon>Pterygota</taxon>
        <taxon>Neoptera</taxon>
        <taxon>Endopterygota</taxon>
        <taxon>Hymenoptera</taxon>
        <taxon>Apocrita</taxon>
        <taxon>Proctotrupomorpha</taxon>
        <taxon>Chalcidoidea</taxon>
        <taxon>Pteromalidae</taxon>
        <taxon>Pteromalinae</taxon>
        <taxon>Trichomalopsis</taxon>
    </lineage>
</organism>
<sequence>MDKSTKQGEKEAKGALEIWNKIWDERERESICEKIRDRLDSIDNVVLSGLRRRIHLKQGPIASATTKRVSWKTKIYDKEMLLLALEEMQLSGTANSKAK</sequence>
<dbReference type="EMBL" id="NNAY01001853">
    <property type="protein sequence ID" value="OXU22722.1"/>
    <property type="molecule type" value="Genomic_DNA"/>
</dbReference>
<accession>A0A232EWJ4</accession>
<evidence type="ECO:0000313" key="2">
    <source>
        <dbReference type="Proteomes" id="UP000215335"/>
    </source>
</evidence>
<name>A0A232EWJ4_9HYME</name>
<dbReference type="Proteomes" id="UP000215335">
    <property type="component" value="Unassembled WGS sequence"/>
</dbReference>
<keyword evidence="2" id="KW-1185">Reference proteome</keyword>
<proteinExistence type="predicted"/>
<reference evidence="1 2" key="1">
    <citation type="journal article" date="2017" name="Curr. Biol.">
        <title>The Evolution of Venom by Co-option of Single-Copy Genes.</title>
        <authorList>
            <person name="Martinson E.O."/>
            <person name="Mrinalini"/>
            <person name="Kelkar Y.D."/>
            <person name="Chang C.H."/>
            <person name="Werren J.H."/>
        </authorList>
    </citation>
    <scope>NUCLEOTIDE SEQUENCE [LARGE SCALE GENOMIC DNA]</scope>
    <source>
        <strain evidence="1 2">Alberta</strain>
        <tissue evidence="1">Whole body</tissue>
    </source>
</reference>
<protein>
    <submittedName>
        <fullName evidence="1">Uncharacterized protein</fullName>
    </submittedName>
</protein>
<comment type="caution">
    <text evidence="1">The sequence shown here is derived from an EMBL/GenBank/DDBJ whole genome shotgun (WGS) entry which is preliminary data.</text>
</comment>
<gene>
    <name evidence="1" type="ORF">TSAR_016333</name>
</gene>